<dbReference type="NCBIfam" id="TIGR00044">
    <property type="entry name" value="YggS family pyridoxal phosphate-dependent enzyme"/>
    <property type="match status" value="1"/>
</dbReference>
<organism evidence="6 7">
    <name type="scientific">Peredibacter starrii</name>
    <dbReference type="NCBI Taxonomy" id="28202"/>
    <lineage>
        <taxon>Bacteria</taxon>
        <taxon>Pseudomonadati</taxon>
        <taxon>Bdellovibrionota</taxon>
        <taxon>Bacteriovoracia</taxon>
        <taxon>Bacteriovoracales</taxon>
        <taxon>Bacteriovoracaceae</taxon>
        <taxon>Peredibacter</taxon>
    </lineage>
</organism>
<dbReference type="PIRSF" id="PIRSF004848">
    <property type="entry name" value="YBL036c_PLPDEIII"/>
    <property type="match status" value="1"/>
</dbReference>
<dbReference type="InterPro" id="IPR029066">
    <property type="entry name" value="PLP-binding_barrel"/>
</dbReference>
<dbReference type="InterPro" id="IPR001608">
    <property type="entry name" value="Ala_racemase_N"/>
</dbReference>
<evidence type="ECO:0000313" key="6">
    <source>
        <dbReference type="EMBL" id="WPU63906.1"/>
    </source>
</evidence>
<feature type="modified residue" description="N6-(pyridoxal phosphate)lysine" evidence="2 3">
    <location>
        <position position="29"/>
    </location>
</feature>
<dbReference type="Gene3D" id="3.20.20.10">
    <property type="entry name" value="Alanine racemase"/>
    <property type="match status" value="1"/>
</dbReference>
<name>A0AAX4HL09_9BACT</name>
<dbReference type="EMBL" id="CP139487">
    <property type="protein sequence ID" value="WPU63906.1"/>
    <property type="molecule type" value="Genomic_DNA"/>
</dbReference>
<dbReference type="CDD" id="cd00635">
    <property type="entry name" value="PLPDE_III_YBL036c_like"/>
    <property type="match status" value="1"/>
</dbReference>
<dbReference type="PROSITE" id="PS01211">
    <property type="entry name" value="UPF0001"/>
    <property type="match status" value="1"/>
</dbReference>
<dbReference type="GO" id="GO:0030170">
    <property type="term" value="F:pyridoxal phosphate binding"/>
    <property type="evidence" value="ECO:0007669"/>
    <property type="project" value="UniProtKB-UniRule"/>
</dbReference>
<comment type="similarity">
    <text evidence="2 4">Belongs to the pyridoxal phosphate-binding protein YggS/PROSC family.</text>
</comment>
<evidence type="ECO:0000256" key="4">
    <source>
        <dbReference type="RuleBase" id="RU004514"/>
    </source>
</evidence>
<dbReference type="PANTHER" id="PTHR10146">
    <property type="entry name" value="PROLINE SYNTHETASE CO-TRANSCRIBED BACTERIAL HOMOLOG PROTEIN"/>
    <property type="match status" value="1"/>
</dbReference>
<protein>
    <recommendedName>
        <fullName evidence="2">Pyridoxal phosphate homeostasis protein</fullName>
        <shortName evidence="2">PLP homeostasis protein</shortName>
    </recommendedName>
</protein>
<dbReference type="KEGG" id="psti:SOO65_14520"/>
<reference evidence="6 7" key="1">
    <citation type="submission" date="2023-11" db="EMBL/GenBank/DDBJ databases">
        <title>Peredibacter starrii A3.12.</title>
        <authorList>
            <person name="Mitchell R.J."/>
        </authorList>
    </citation>
    <scope>NUCLEOTIDE SEQUENCE [LARGE SCALE GENOMIC DNA]</scope>
    <source>
        <strain evidence="6 7">A3.12</strain>
    </source>
</reference>
<dbReference type="PANTHER" id="PTHR10146:SF14">
    <property type="entry name" value="PYRIDOXAL PHOSPHATE HOMEOSTASIS PROTEIN"/>
    <property type="match status" value="1"/>
</dbReference>
<keyword evidence="1 2" id="KW-0663">Pyridoxal phosphate</keyword>
<feature type="domain" description="Alanine racemase N-terminal" evidence="5">
    <location>
        <begin position="8"/>
        <end position="223"/>
    </location>
</feature>
<dbReference type="SUPFAM" id="SSF51419">
    <property type="entry name" value="PLP-binding barrel"/>
    <property type="match status" value="1"/>
</dbReference>
<evidence type="ECO:0000256" key="1">
    <source>
        <dbReference type="ARBA" id="ARBA00022898"/>
    </source>
</evidence>
<dbReference type="HAMAP" id="MF_02087">
    <property type="entry name" value="PLP_homeostasis"/>
    <property type="match status" value="1"/>
</dbReference>
<comment type="cofactor">
    <cofactor evidence="3">
        <name>pyridoxal 5'-phosphate</name>
        <dbReference type="ChEBI" id="CHEBI:597326"/>
    </cofactor>
</comment>
<dbReference type="RefSeq" id="WP_321391526.1">
    <property type="nucleotide sequence ID" value="NZ_CP139487.1"/>
</dbReference>
<dbReference type="Proteomes" id="UP001324634">
    <property type="component" value="Chromosome"/>
</dbReference>
<comment type="function">
    <text evidence="2">Pyridoxal 5'-phosphate (PLP)-binding protein, which is involved in PLP homeostasis.</text>
</comment>
<evidence type="ECO:0000313" key="7">
    <source>
        <dbReference type="Proteomes" id="UP001324634"/>
    </source>
</evidence>
<evidence type="ECO:0000256" key="2">
    <source>
        <dbReference type="HAMAP-Rule" id="MF_02087"/>
    </source>
</evidence>
<evidence type="ECO:0000259" key="5">
    <source>
        <dbReference type="Pfam" id="PF01168"/>
    </source>
</evidence>
<accession>A0AAX4HL09</accession>
<dbReference type="AlphaFoldDB" id="A0AAX4HL09"/>
<proteinExistence type="inferred from homology"/>
<dbReference type="InterPro" id="IPR011078">
    <property type="entry name" value="PyrdxlP_homeostasis"/>
</dbReference>
<dbReference type="FunFam" id="3.20.20.10:FF:000018">
    <property type="entry name" value="Pyridoxal phosphate homeostasis protein"/>
    <property type="match status" value="1"/>
</dbReference>
<gene>
    <name evidence="6" type="ORF">SOO65_14520</name>
</gene>
<sequence>MVNKALYAEKLKSINSKLSAHTNLLIVTKTRSLEEIQAYYDLGHRDFGENRVQELEDKARDLAKTCPDIRWHMIGHLQTNKVNTLFKIANLRAIHSVHDLHLVDRLIKGQEKLRHPIDIFLQFNTSREEEKSGFETYTELVEAAEFILKSEKLKLRGLMTMGTLRTENFEAEARRCFQELQVEKDKLQSEFNIKLETSMGMSQDYEIALEEKSSWIRLGTMMFL</sequence>
<dbReference type="Pfam" id="PF01168">
    <property type="entry name" value="Ala_racemase_N"/>
    <property type="match status" value="1"/>
</dbReference>
<keyword evidence="7" id="KW-1185">Reference proteome</keyword>
<evidence type="ECO:0000256" key="3">
    <source>
        <dbReference type="PIRSR" id="PIRSR004848-1"/>
    </source>
</evidence>